<organism evidence="8 9">
    <name type="scientific">Cucurbita argyrosperma subsp. sororia</name>
    <dbReference type="NCBI Taxonomy" id="37648"/>
    <lineage>
        <taxon>Eukaryota</taxon>
        <taxon>Viridiplantae</taxon>
        <taxon>Streptophyta</taxon>
        <taxon>Embryophyta</taxon>
        <taxon>Tracheophyta</taxon>
        <taxon>Spermatophyta</taxon>
        <taxon>Magnoliopsida</taxon>
        <taxon>eudicotyledons</taxon>
        <taxon>Gunneridae</taxon>
        <taxon>Pentapetalae</taxon>
        <taxon>rosids</taxon>
        <taxon>fabids</taxon>
        <taxon>Cucurbitales</taxon>
        <taxon>Cucurbitaceae</taxon>
        <taxon>Cucurbiteae</taxon>
        <taxon>Cucurbita</taxon>
    </lineage>
</organism>
<feature type="transmembrane region" description="Helical" evidence="7">
    <location>
        <begin position="197"/>
        <end position="214"/>
    </location>
</feature>
<dbReference type="InterPro" id="IPR045018">
    <property type="entry name" value="Azg-like"/>
</dbReference>
<keyword evidence="5 7" id="KW-1133">Transmembrane helix</keyword>
<evidence type="ECO:0000256" key="3">
    <source>
        <dbReference type="ARBA" id="ARBA00022448"/>
    </source>
</evidence>
<feature type="transmembrane region" description="Helical" evidence="7">
    <location>
        <begin position="161"/>
        <end position="185"/>
    </location>
</feature>
<feature type="transmembrane region" description="Helical" evidence="7">
    <location>
        <begin position="414"/>
        <end position="435"/>
    </location>
</feature>
<evidence type="ECO:0000256" key="2">
    <source>
        <dbReference type="ARBA" id="ARBA00005697"/>
    </source>
</evidence>
<gene>
    <name evidence="8" type="primary">AZG2</name>
    <name evidence="8" type="ORF">SDJN03_14824</name>
</gene>
<comment type="caution">
    <text evidence="8">The sequence shown here is derived from an EMBL/GenBank/DDBJ whole genome shotgun (WGS) entry which is preliminary data.</text>
</comment>
<accession>A0AAV6MZT7</accession>
<evidence type="ECO:0000313" key="8">
    <source>
        <dbReference type="EMBL" id="KAG6589401.1"/>
    </source>
</evidence>
<comment type="subcellular location">
    <subcellularLocation>
        <location evidence="1">Membrane</location>
        <topology evidence="1">Multi-pass membrane protein</topology>
    </subcellularLocation>
</comment>
<feature type="non-terminal residue" evidence="8">
    <location>
        <position position="1"/>
    </location>
</feature>
<evidence type="ECO:0000256" key="6">
    <source>
        <dbReference type="ARBA" id="ARBA00023136"/>
    </source>
</evidence>
<keyword evidence="3" id="KW-0813">Transport</keyword>
<evidence type="ECO:0000256" key="1">
    <source>
        <dbReference type="ARBA" id="ARBA00004141"/>
    </source>
</evidence>
<dbReference type="EMBL" id="JAGKQH010000010">
    <property type="protein sequence ID" value="KAG6589401.1"/>
    <property type="molecule type" value="Genomic_DNA"/>
</dbReference>
<dbReference type="GO" id="GO:0015853">
    <property type="term" value="P:adenine transport"/>
    <property type="evidence" value="ECO:0007669"/>
    <property type="project" value="TreeGrafter"/>
</dbReference>
<evidence type="ECO:0000313" key="9">
    <source>
        <dbReference type="Proteomes" id="UP000685013"/>
    </source>
</evidence>
<dbReference type="GO" id="GO:0015854">
    <property type="term" value="P:guanine transport"/>
    <property type="evidence" value="ECO:0007669"/>
    <property type="project" value="TreeGrafter"/>
</dbReference>
<feature type="transmembrane region" description="Helical" evidence="7">
    <location>
        <begin position="254"/>
        <end position="271"/>
    </location>
</feature>
<dbReference type="PANTHER" id="PTHR43337:SF13">
    <property type="entry name" value="ADENINE_GUANINE PERMEASE AZG2"/>
    <property type="match status" value="1"/>
</dbReference>
<dbReference type="Pfam" id="PF00860">
    <property type="entry name" value="Xan_ur_permease"/>
    <property type="match status" value="2"/>
</dbReference>
<keyword evidence="6 7" id="KW-0472">Membrane</keyword>
<reference evidence="8 9" key="1">
    <citation type="journal article" date="2021" name="Hortic Res">
        <title>The domestication of Cucurbita argyrosperma as revealed by the genome of its wild relative.</title>
        <authorList>
            <person name="Barrera-Redondo J."/>
            <person name="Sanchez-de la Vega G."/>
            <person name="Aguirre-Liguori J.A."/>
            <person name="Castellanos-Morales G."/>
            <person name="Gutierrez-Guerrero Y.T."/>
            <person name="Aguirre-Dugua X."/>
            <person name="Aguirre-Planter E."/>
            <person name="Tenaillon M.I."/>
            <person name="Lira-Saade R."/>
            <person name="Eguiarte L.E."/>
        </authorList>
    </citation>
    <scope>NUCLEOTIDE SEQUENCE [LARGE SCALE GENOMIC DNA]</scope>
    <source>
        <strain evidence="8">JBR-2021</strain>
    </source>
</reference>
<feature type="transmembrane region" description="Helical" evidence="7">
    <location>
        <begin position="278"/>
        <end position="299"/>
    </location>
</feature>
<evidence type="ECO:0000256" key="4">
    <source>
        <dbReference type="ARBA" id="ARBA00022692"/>
    </source>
</evidence>
<proteinExistence type="inferred from homology"/>
<protein>
    <submittedName>
        <fullName evidence="8">Adenine/guanine permease AZG2</fullName>
    </submittedName>
</protein>
<feature type="transmembrane region" description="Helical" evidence="7">
    <location>
        <begin position="441"/>
        <end position="458"/>
    </location>
</feature>
<feature type="transmembrane region" description="Helical" evidence="7">
    <location>
        <begin position="118"/>
        <end position="141"/>
    </location>
</feature>
<name>A0AAV6MZT7_9ROSI</name>
<keyword evidence="9" id="KW-1185">Reference proteome</keyword>
<dbReference type="GO" id="GO:0005886">
    <property type="term" value="C:plasma membrane"/>
    <property type="evidence" value="ECO:0007669"/>
    <property type="project" value="TreeGrafter"/>
</dbReference>
<dbReference type="PANTHER" id="PTHR43337">
    <property type="entry name" value="XANTHINE/URACIL PERMEASE C887.17-RELATED"/>
    <property type="match status" value="1"/>
</dbReference>
<keyword evidence="4 7" id="KW-0812">Transmembrane</keyword>
<dbReference type="AlphaFoldDB" id="A0AAV6MZT7"/>
<dbReference type="GO" id="GO:0005345">
    <property type="term" value="F:purine nucleobase transmembrane transporter activity"/>
    <property type="evidence" value="ECO:0007669"/>
    <property type="project" value="TreeGrafter"/>
</dbReference>
<feature type="transmembrane region" description="Helical" evidence="7">
    <location>
        <begin position="470"/>
        <end position="489"/>
    </location>
</feature>
<dbReference type="Proteomes" id="UP000685013">
    <property type="component" value="Chromosome 10"/>
</dbReference>
<comment type="similarity">
    <text evidence="2">Belongs to the nucleobase:cation symporter-2 (NCS2) (TC 2.A.40) family. Azg-like subfamily.</text>
</comment>
<dbReference type="InterPro" id="IPR006043">
    <property type="entry name" value="NCS2"/>
</dbReference>
<evidence type="ECO:0000256" key="7">
    <source>
        <dbReference type="SAM" id="Phobius"/>
    </source>
</evidence>
<evidence type="ECO:0000256" key="5">
    <source>
        <dbReference type="ARBA" id="ARBA00022989"/>
    </source>
</evidence>
<feature type="transmembrane region" description="Helical" evidence="7">
    <location>
        <begin position="377"/>
        <end position="402"/>
    </location>
</feature>
<sequence>MSGGGGGGGGGFRCSWGKMGRGLNEAIARSVVGRYFKLEARNSCFTKELRAGLATFLTMAYIITVNTNILTDSGGMCSMADCSAPPNATAGPDCMFKPNAGYQNCLSKTKSDLMVGTILSAMIGSFAMGVCANLPLGLAPAMGPNAYLAYNLVGFHGSGPIPYRTALAIFLVEAFAFITVSALGIRSKLARLIPDSVRFACAAGIGLFIAFVGLQSHQGLGLVGPDSATLVTLAACSRTNPETGECIGGKMQSPTFWLGSIGFVIMGYGLMKGLKGSMIYGIVFVTVVSWFRGTAVTYFPHSPLGDERYNYFKKVVDFHKIQSTAGVVSFHGFNRSEVWVALGTLFYIDVIATTGTLYTLAGIAGLVNDRGSFEGEYVAYLVDGASTVVATMLGVSPIATYVESTAGIREGGRTGITAVVVSFCFMMSLFFTPLLSSVPPWAIGASLVMVGVMMMGVVKEVDWGNVKESASAFVTMILMPLTYSIANGIVGGIGVYVALSIYDQVLSFMNWLMMKMGRKVVVEDQNQVSANAELTSVL</sequence>